<dbReference type="SMART" id="SM00758">
    <property type="entry name" value="PA14"/>
    <property type="match status" value="1"/>
</dbReference>
<dbReference type="EMBL" id="SLXM01000020">
    <property type="protein sequence ID" value="TCP21319.1"/>
    <property type="molecule type" value="Genomic_DNA"/>
</dbReference>
<dbReference type="PROSITE" id="PS51820">
    <property type="entry name" value="PA14"/>
    <property type="match status" value="1"/>
</dbReference>
<protein>
    <submittedName>
        <fullName evidence="3">PA14 domain-containing protein</fullName>
    </submittedName>
</protein>
<dbReference type="OrthoDB" id="1396884at2"/>
<feature type="signal peptide" evidence="1">
    <location>
        <begin position="1"/>
        <end position="20"/>
    </location>
</feature>
<name>A0A4R2NIH2_9FLAO</name>
<keyword evidence="1" id="KW-0732">Signal</keyword>
<feature type="domain" description="PA14" evidence="2">
    <location>
        <begin position="360"/>
        <end position="505"/>
    </location>
</feature>
<dbReference type="InterPro" id="IPR037524">
    <property type="entry name" value="PA14/GLEYA"/>
</dbReference>
<proteinExistence type="predicted"/>
<evidence type="ECO:0000259" key="2">
    <source>
        <dbReference type="PROSITE" id="PS51820"/>
    </source>
</evidence>
<dbReference type="Proteomes" id="UP000294564">
    <property type="component" value="Unassembled WGS sequence"/>
</dbReference>
<gene>
    <name evidence="3" type="ORF">EV195_12010</name>
</gene>
<evidence type="ECO:0000256" key="1">
    <source>
        <dbReference type="SAM" id="SignalP"/>
    </source>
</evidence>
<keyword evidence="4" id="KW-1185">Reference proteome</keyword>
<dbReference type="RefSeq" id="WP_132796072.1">
    <property type="nucleotide sequence ID" value="NZ_SLXM01000020.1"/>
</dbReference>
<comment type="caution">
    <text evidence="3">The sequence shown here is derived from an EMBL/GenBank/DDBJ whole genome shotgun (WGS) entry which is preliminary data.</text>
</comment>
<sequence length="512" mass="55503">MKTVLTILFFSFLLQIQSQVFPGTPVSGFPSGTTAQINATLNPVEGVIAYSTDQKILYYYNGTNWVSTSGTNWLLSGNASTTTSNFLGTIDDVRMQIRSNNTPILEFGRRQTLGLTQGFPDYTDNNQPLMHLNGNGSTAALQFAAAGASFYKPMFFTTTNGSFRLKGSAGVTDLFEIGSGGPSNDGRLEFIIGDDGAEPIIFKRYDYRNGQFHKELFRVQGSNNTAAAKTRFGINLNTAEIPVDSDYDDSQSGYNIANSTLQVVGSVSKSILSVNSNITLTEDHHTIVVTANSTITLPAANTCSGRIYVIKNISGNTISISSYLNQSNTSSTTIGSINLWLQSDGVNWQQINTSSNNSTNSNAGLQYFTWNIANTSQPNIDNPRSLGVSTTQGTITSDLNDTARSSITPDTDGYILMYTGTLEVQNAGSFTFNARSDDGTRIYIDGVLAVENWFDQGPTTRSGTINLAAGKHKIEFWYYENGGGDFMQFTWGTNPDGYTVGSTINANQFIVE</sequence>
<feature type="chain" id="PRO_5020643943" evidence="1">
    <location>
        <begin position="21"/>
        <end position="512"/>
    </location>
</feature>
<dbReference type="Gene3D" id="3.90.182.10">
    <property type="entry name" value="Toxin - Anthrax Protective Antigen,domain 1"/>
    <property type="match status" value="1"/>
</dbReference>
<dbReference type="Pfam" id="PF07691">
    <property type="entry name" value="PA14"/>
    <property type="match status" value="1"/>
</dbReference>
<organism evidence="3 4">
    <name type="scientific">Tenacibaculum skagerrakense</name>
    <dbReference type="NCBI Taxonomy" id="186571"/>
    <lineage>
        <taxon>Bacteria</taxon>
        <taxon>Pseudomonadati</taxon>
        <taxon>Bacteroidota</taxon>
        <taxon>Flavobacteriia</taxon>
        <taxon>Flavobacteriales</taxon>
        <taxon>Flavobacteriaceae</taxon>
        <taxon>Tenacibaculum</taxon>
    </lineage>
</organism>
<dbReference type="SUPFAM" id="SSF56988">
    <property type="entry name" value="Anthrax protective antigen"/>
    <property type="match status" value="1"/>
</dbReference>
<evidence type="ECO:0000313" key="4">
    <source>
        <dbReference type="Proteomes" id="UP000294564"/>
    </source>
</evidence>
<dbReference type="AlphaFoldDB" id="A0A4R2NIH2"/>
<reference evidence="3 4" key="1">
    <citation type="submission" date="2019-03" db="EMBL/GenBank/DDBJ databases">
        <title>Genomic Encyclopedia of Type Strains, Phase IV (KMG-IV): sequencing the most valuable type-strain genomes for metagenomic binning, comparative biology and taxonomic classification.</title>
        <authorList>
            <person name="Goeker M."/>
        </authorList>
    </citation>
    <scope>NUCLEOTIDE SEQUENCE [LARGE SCALE GENOMIC DNA]</scope>
    <source>
        <strain evidence="3 4">DSM 14836</strain>
    </source>
</reference>
<dbReference type="InterPro" id="IPR011658">
    <property type="entry name" value="PA14_dom"/>
</dbReference>
<evidence type="ECO:0000313" key="3">
    <source>
        <dbReference type="EMBL" id="TCP21319.1"/>
    </source>
</evidence>
<accession>A0A4R2NIH2</accession>